<dbReference type="AlphaFoldDB" id="A0A9W7C4G8"/>
<keyword evidence="2" id="KW-1185">Reference proteome</keyword>
<organism evidence="1 2">
    <name type="scientific">Triparma verrucosa</name>
    <dbReference type="NCBI Taxonomy" id="1606542"/>
    <lineage>
        <taxon>Eukaryota</taxon>
        <taxon>Sar</taxon>
        <taxon>Stramenopiles</taxon>
        <taxon>Ochrophyta</taxon>
        <taxon>Bolidophyceae</taxon>
        <taxon>Parmales</taxon>
        <taxon>Triparmaceae</taxon>
        <taxon>Triparma</taxon>
    </lineage>
</organism>
<gene>
    <name evidence="1" type="ORF">TrVE_jg230</name>
</gene>
<reference evidence="2" key="1">
    <citation type="journal article" date="2023" name="Commun. Biol.">
        <title>Genome analysis of Parmales, the sister group of diatoms, reveals the evolutionary specialization of diatoms from phago-mixotrophs to photoautotrophs.</title>
        <authorList>
            <person name="Ban H."/>
            <person name="Sato S."/>
            <person name="Yoshikawa S."/>
            <person name="Yamada K."/>
            <person name="Nakamura Y."/>
            <person name="Ichinomiya M."/>
            <person name="Sato N."/>
            <person name="Blanc-Mathieu R."/>
            <person name="Endo H."/>
            <person name="Kuwata A."/>
            <person name="Ogata H."/>
        </authorList>
    </citation>
    <scope>NUCLEOTIDE SEQUENCE [LARGE SCALE GENOMIC DNA]</scope>
    <source>
        <strain evidence="2">NIES 3699</strain>
    </source>
</reference>
<dbReference type="EMBL" id="BRXX01000228">
    <property type="protein sequence ID" value="GMH99009.1"/>
    <property type="molecule type" value="Genomic_DNA"/>
</dbReference>
<comment type="caution">
    <text evidence="1">The sequence shown here is derived from an EMBL/GenBank/DDBJ whole genome shotgun (WGS) entry which is preliminary data.</text>
</comment>
<evidence type="ECO:0000313" key="1">
    <source>
        <dbReference type="EMBL" id="GMH99009.1"/>
    </source>
</evidence>
<accession>A0A9W7C4G8</accession>
<sequence>MAEVLNGLHLTVTHDIPAHGPSTVYVPFSSTYYIDIYSLTSASSSGPPSLPYISSSTGTLKPRHCTYDIEAMAVDIDEDVIQDCFYIFDNVVGPQVALEYHLRYPRVGESGEVDRVVHVELEQPSYAVGGNAEERVLLPVKRISVPRGLKDDELFTKITLVACAVLGMGVVWSGVNSL</sequence>
<evidence type="ECO:0000313" key="2">
    <source>
        <dbReference type="Proteomes" id="UP001165160"/>
    </source>
</evidence>
<name>A0A9W7C4G8_9STRA</name>
<proteinExistence type="predicted"/>
<dbReference type="Proteomes" id="UP001165160">
    <property type="component" value="Unassembled WGS sequence"/>
</dbReference>
<protein>
    <submittedName>
        <fullName evidence="1">Uncharacterized protein</fullName>
    </submittedName>
</protein>